<feature type="non-terminal residue" evidence="1">
    <location>
        <position position="455"/>
    </location>
</feature>
<dbReference type="AlphaFoldDB" id="A0A9P5XQY8"/>
<evidence type="ECO:0008006" key="3">
    <source>
        <dbReference type="Google" id="ProtNLM"/>
    </source>
</evidence>
<name>A0A9P5XQY8_9AGAR</name>
<dbReference type="SUPFAM" id="SSF52540">
    <property type="entry name" value="P-loop containing nucleoside triphosphate hydrolases"/>
    <property type="match status" value="1"/>
</dbReference>
<evidence type="ECO:0000313" key="1">
    <source>
        <dbReference type="EMBL" id="KAF9455280.1"/>
    </source>
</evidence>
<dbReference type="InterPro" id="IPR038718">
    <property type="entry name" value="SNF2-like_sf"/>
</dbReference>
<dbReference type="Proteomes" id="UP000807353">
    <property type="component" value="Unassembled WGS sequence"/>
</dbReference>
<dbReference type="InterPro" id="IPR027417">
    <property type="entry name" value="P-loop_NTPase"/>
</dbReference>
<evidence type="ECO:0000313" key="2">
    <source>
        <dbReference type="Proteomes" id="UP000807353"/>
    </source>
</evidence>
<dbReference type="EMBL" id="MU150824">
    <property type="protein sequence ID" value="KAF9455280.1"/>
    <property type="molecule type" value="Genomic_DNA"/>
</dbReference>
<sequence>MPSHLVHSALTQLYMLDDGAPWAFPRWQEITGVRHGLFPDDDSLLPEGWTREAANLIWLYFEQYQKLRTEDERIKFASTRRGSMQIAGRDLWRNWVTKLWQKKKIHAKITEILKLKSVHPLTLAISDGGGLDDIPHNSTYLPLAVDDVARALFGEDACNTLGHLRTPLRSPTLALMQRTWTNIYNQLQRTSKRLISLEKSAADAFDSISKDAPTKRQISSVILKVSRWKITAESLQMENVLEKVSCMEAQITQVAVALGANVDAKVVKVAKEKKKLTKVSHTALQNLASEQDIADVLALYTEFFASCGQDHNVELQDQQPAFSYRFGEAVDGSDPGVEVEMGLSPEDLDHNLGLLDGLPVVFNRYRHCGGLTSWDPAYATKFVPENAQNDADMVPIQLHWHQKAGVHAMFRMVFNEAPVSDACTGVLVADDVGLGKTFQAITAVTILAELVVRQS</sequence>
<dbReference type="OrthoDB" id="3056938at2759"/>
<accession>A0A9P5XQY8</accession>
<proteinExistence type="predicted"/>
<comment type="caution">
    <text evidence="1">The sequence shown here is derived from an EMBL/GenBank/DDBJ whole genome shotgun (WGS) entry which is preliminary data.</text>
</comment>
<dbReference type="Gene3D" id="3.40.50.10810">
    <property type="entry name" value="Tandem AAA-ATPase domain"/>
    <property type="match status" value="1"/>
</dbReference>
<reference evidence="1" key="1">
    <citation type="submission" date="2020-11" db="EMBL/GenBank/DDBJ databases">
        <authorList>
            <consortium name="DOE Joint Genome Institute"/>
            <person name="Ahrendt S."/>
            <person name="Riley R."/>
            <person name="Andreopoulos W."/>
            <person name="Labutti K."/>
            <person name="Pangilinan J."/>
            <person name="Ruiz-Duenas F.J."/>
            <person name="Barrasa J.M."/>
            <person name="Sanchez-Garcia M."/>
            <person name="Camarero S."/>
            <person name="Miyauchi S."/>
            <person name="Serrano A."/>
            <person name="Linde D."/>
            <person name="Babiker R."/>
            <person name="Drula E."/>
            <person name="Ayuso-Fernandez I."/>
            <person name="Pacheco R."/>
            <person name="Padilla G."/>
            <person name="Ferreira P."/>
            <person name="Barriuso J."/>
            <person name="Kellner H."/>
            <person name="Castanera R."/>
            <person name="Alfaro M."/>
            <person name="Ramirez L."/>
            <person name="Pisabarro A.G."/>
            <person name="Kuo A."/>
            <person name="Tritt A."/>
            <person name="Lipzen A."/>
            <person name="He G."/>
            <person name="Yan M."/>
            <person name="Ng V."/>
            <person name="Cullen D."/>
            <person name="Martin F."/>
            <person name="Rosso M.-N."/>
            <person name="Henrissat B."/>
            <person name="Hibbett D."/>
            <person name="Martinez A.T."/>
            <person name="Grigoriev I.V."/>
        </authorList>
    </citation>
    <scope>NUCLEOTIDE SEQUENCE</scope>
    <source>
        <strain evidence="1">CBS 247.69</strain>
    </source>
</reference>
<protein>
    <recommendedName>
        <fullName evidence="3">SNF2 N-terminal domain-containing protein</fullName>
    </recommendedName>
</protein>
<keyword evidence="2" id="KW-1185">Reference proteome</keyword>
<gene>
    <name evidence="1" type="ORF">BDZ94DRAFT_1242365</name>
</gene>
<organism evidence="1 2">
    <name type="scientific">Collybia nuda</name>
    <dbReference type="NCBI Taxonomy" id="64659"/>
    <lineage>
        <taxon>Eukaryota</taxon>
        <taxon>Fungi</taxon>
        <taxon>Dikarya</taxon>
        <taxon>Basidiomycota</taxon>
        <taxon>Agaricomycotina</taxon>
        <taxon>Agaricomycetes</taxon>
        <taxon>Agaricomycetidae</taxon>
        <taxon>Agaricales</taxon>
        <taxon>Tricholomatineae</taxon>
        <taxon>Clitocybaceae</taxon>
        <taxon>Collybia</taxon>
    </lineage>
</organism>